<evidence type="ECO:0000313" key="2">
    <source>
        <dbReference type="Proteomes" id="UP000318626"/>
    </source>
</evidence>
<gene>
    <name evidence="1" type="ORF">Pan97_53330</name>
</gene>
<keyword evidence="2" id="KW-1185">Reference proteome</keyword>
<organism evidence="1 2">
    <name type="scientific">Bremerella volcania</name>
    <dbReference type="NCBI Taxonomy" id="2527984"/>
    <lineage>
        <taxon>Bacteria</taxon>
        <taxon>Pseudomonadati</taxon>
        <taxon>Planctomycetota</taxon>
        <taxon>Planctomycetia</taxon>
        <taxon>Pirellulales</taxon>
        <taxon>Pirellulaceae</taxon>
        <taxon>Bremerella</taxon>
    </lineage>
</organism>
<reference evidence="2" key="1">
    <citation type="submission" date="2019-02" db="EMBL/GenBank/DDBJ databases">
        <title>Deep-cultivation of Planctomycetes and their phenomic and genomic characterization uncovers novel biology.</title>
        <authorList>
            <person name="Wiegand S."/>
            <person name="Jogler M."/>
            <person name="Boedeker C."/>
            <person name="Pinto D."/>
            <person name="Vollmers J."/>
            <person name="Rivas-Marin E."/>
            <person name="Kohn T."/>
            <person name="Peeters S.H."/>
            <person name="Heuer A."/>
            <person name="Rast P."/>
            <person name="Oberbeckmann S."/>
            <person name="Bunk B."/>
            <person name="Jeske O."/>
            <person name="Meyerdierks A."/>
            <person name="Storesund J.E."/>
            <person name="Kallscheuer N."/>
            <person name="Luecker S."/>
            <person name="Lage O.M."/>
            <person name="Pohl T."/>
            <person name="Merkel B.J."/>
            <person name="Hornburger P."/>
            <person name="Mueller R.-W."/>
            <person name="Bruemmer F."/>
            <person name="Labrenz M."/>
            <person name="Spormann A.M."/>
            <person name="Op den Camp H."/>
            <person name="Overmann J."/>
            <person name="Amann R."/>
            <person name="Jetten M.S.M."/>
            <person name="Mascher T."/>
            <person name="Medema M.H."/>
            <person name="Devos D.P."/>
            <person name="Kaster A.-K."/>
            <person name="Ovreas L."/>
            <person name="Rohde M."/>
            <person name="Galperin M.Y."/>
            <person name="Jogler C."/>
        </authorList>
    </citation>
    <scope>NUCLEOTIDE SEQUENCE [LARGE SCALE GENOMIC DNA]</scope>
    <source>
        <strain evidence="2">Pan97</strain>
    </source>
</reference>
<dbReference type="KEGG" id="bvo:Pan97_53330"/>
<sequence length="71" mass="7438">MSDFDWNHSMAFAKAFSGNAIGPKRCSVAAKIAAGLARHPAMTIHDFPSKKDSLSCGLACGQGSRLVATID</sequence>
<accession>A0A518CG97</accession>
<proteinExistence type="predicted"/>
<protein>
    <submittedName>
        <fullName evidence="1">Uncharacterized protein</fullName>
    </submittedName>
</protein>
<dbReference type="AlphaFoldDB" id="A0A518CG97"/>
<dbReference type="EMBL" id="CP036289">
    <property type="protein sequence ID" value="QDU78249.1"/>
    <property type="molecule type" value="Genomic_DNA"/>
</dbReference>
<dbReference type="Proteomes" id="UP000318626">
    <property type="component" value="Chromosome"/>
</dbReference>
<evidence type="ECO:0000313" key="1">
    <source>
        <dbReference type="EMBL" id="QDU78249.1"/>
    </source>
</evidence>
<name>A0A518CG97_9BACT</name>